<dbReference type="AlphaFoldDB" id="A0ABD3N1U2"/>
<proteinExistence type="inferred from homology"/>
<name>A0ABD3N1U2_9STRA</name>
<dbReference type="Pfam" id="PF22725">
    <property type="entry name" value="GFO_IDH_MocA_C3"/>
    <property type="match status" value="1"/>
</dbReference>
<dbReference type="Gene3D" id="3.30.360.10">
    <property type="entry name" value="Dihydrodipicolinate Reductase, domain 2"/>
    <property type="match status" value="1"/>
</dbReference>
<reference evidence="4 5" key="1">
    <citation type="submission" date="2024-10" db="EMBL/GenBank/DDBJ databases">
        <title>Updated reference genomes for cyclostephanoid diatoms.</title>
        <authorList>
            <person name="Roberts W.R."/>
            <person name="Alverson A.J."/>
        </authorList>
    </citation>
    <scope>NUCLEOTIDE SEQUENCE [LARGE SCALE GENOMIC DNA]</scope>
    <source>
        <strain evidence="4 5">AJA276-08</strain>
    </source>
</reference>
<protein>
    <recommendedName>
        <fullName evidence="6">Gfo/Idh/MocA-like oxidoreductase N-terminal domain-containing protein</fullName>
    </recommendedName>
</protein>
<comment type="caution">
    <text evidence="4">The sequence shown here is derived from an EMBL/GenBank/DDBJ whole genome shotgun (WGS) entry which is preliminary data.</text>
</comment>
<evidence type="ECO:0008006" key="6">
    <source>
        <dbReference type="Google" id="ProtNLM"/>
    </source>
</evidence>
<evidence type="ECO:0000256" key="1">
    <source>
        <dbReference type="ARBA" id="ARBA00010928"/>
    </source>
</evidence>
<dbReference type="SUPFAM" id="SSF51735">
    <property type="entry name" value="NAD(P)-binding Rossmann-fold domains"/>
    <property type="match status" value="1"/>
</dbReference>
<dbReference type="InterPro" id="IPR051450">
    <property type="entry name" value="Gfo/Idh/MocA_Oxidoreductases"/>
</dbReference>
<feature type="domain" description="Gfo/Idh/MocA-like oxidoreductase N-terminal" evidence="2">
    <location>
        <begin position="17"/>
        <end position="115"/>
    </location>
</feature>
<feature type="domain" description="GFO/IDH/MocA-like oxidoreductase" evidence="3">
    <location>
        <begin position="204"/>
        <end position="343"/>
    </location>
</feature>
<dbReference type="InterPro" id="IPR055170">
    <property type="entry name" value="GFO_IDH_MocA-like_dom"/>
</dbReference>
<organism evidence="4 5">
    <name type="scientific">Stephanodiscus triporus</name>
    <dbReference type="NCBI Taxonomy" id="2934178"/>
    <lineage>
        <taxon>Eukaryota</taxon>
        <taxon>Sar</taxon>
        <taxon>Stramenopiles</taxon>
        <taxon>Ochrophyta</taxon>
        <taxon>Bacillariophyta</taxon>
        <taxon>Coscinodiscophyceae</taxon>
        <taxon>Thalassiosirophycidae</taxon>
        <taxon>Stephanodiscales</taxon>
        <taxon>Stephanodiscaceae</taxon>
        <taxon>Stephanodiscus</taxon>
    </lineage>
</organism>
<evidence type="ECO:0000259" key="2">
    <source>
        <dbReference type="Pfam" id="PF01408"/>
    </source>
</evidence>
<dbReference type="InterPro" id="IPR000683">
    <property type="entry name" value="Gfo/Idh/MocA-like_OxRdtase_N"/>
</dbReference>
<comment type="similarity">
    <text evidence="1">Belongs to the Gfo/Idh/MocA family.</text>
</comment>
<dbReference type="PANTHER" id="PTHR43377:SF1">
    <property type="entry name" value="BILIVERDIN REDUCTASE A"/>
    <property type="match status" value="1"/>
</dbReference>
<dbReference type="Proteomes" id="UP001530315">
    <property type="component" value="Unassembled WGS sequence"/>
</dbReference>
<accession>A0ABD3N1U2</accession>
<evidence type="ECO:0000259" key="3">
    <source>
        <dbReference type="Pfam" id="PF22725"/>
    </source>
</evidence>
<dbReference type="InterPro" id="IPR036291">
    <property type="entry name" value="NAD(P)-bd_dom_sf"/>
</dbReference>
<sequence>MAAAPDHDEGGDTAVANLVLIGAGWWGQGWHLPHMHRNERVNISAIVDSNPHPESNLNPNLESLDTLSSRYGCPNYRSLTDLLRDPNVGPNVDGAVVCTPHSTHFEIGRELIAEGRRRYEEAIVARGGRRENDDDEDDDSLRFRPVNVLMEKPMTTDVDEARALHELLMDRRRAGGGSDAGTTIGGGVGCFLVNHSANYRPQARAARSIVESGGIGTIRHVTAFLASPLSWIFDDPSNTGWNEPDRRSSGMIGNGFAWGQSSHVLAWVYHAVGPGRLVPSRVHCVMTHSDATGADVSHAATVTCECGAAISLSGTSLLPGNAHSDPPVPKEVVIHIFGTRGALSYCGNDRDPSSGRLEWSSRHDDDCEDEKENGSCGAVEVQCSQLGFQFEELDQDGIGPSSMQYFIDACLGHDDYHVGADCLVGLRCVQTIDAMYRSNASGNCENVKV</sequence>
<evidence type="ECO:0000313" key="4">
    <source>
        <dbReference type="EMBL" id="KAL3768517.1"/>
    </source>
</evidence>
<dbReference type="EMBL" id="JALLAZ020001675">
    <property type="protein sequence ID" value="KAL3768517.1"/>
    <property type="molecule type" value="Genomic_DNA"/>
</dbReference>
<keyword evidence="5" id="KW-1185">Reference proteome</keyword>
<gene>
    <name evidence="4" type="ORF">ACHAW5_006713</name>
</gene>
<dbReference type="Gene3D" id="3.40.50.720">
    <property type="entry name" value="NAD(P)-binding Rossmann-like Domain"/>
    <property type="match status" value="1"/>
</dbReference>
<evidence type="ECO:0000313" key="5">
    <source>
        <dbReference type="Proteomes" id="UP001530315"/>
    </source>
</evidence>
<dbReference type="SUPFAM" id="SSF55347">
    <property type="entry name" value="Glyceraldehyde-3-phosphate dehydrogenase-like, C-terminal domain"/>
    <property type="match status" value="1"/>
</dbReference>
<dbReference type="Pfam" id="PF01408">
    <property type="entry name" value="GFO_IDH_MocA"/>
    <property type="match status" value="1"/>
</dbReference>
<dbReference type="PANTHER" id="PTHR43377">
    <property type="entry name" value="BILIVERDIN REDUCTASE A"/>
    <property type="match status" value="1"/>
</dbReference>